<dbReference type="GO" id="GO:1990961">
    <property type="term" value="P:xenobiotic detoxification by transmembrane export across the plasma membrane"/>
    <property type="evidence" value="ECO:0007669"/>
    <property type="project" value="InterPro"/>
</dbReference>
<dbReference type="PANTHER" id="PTHR11206">
    <property type="entry name" value="MULTIDRUG RESISTANCE PROTEIN"/>
    <property type="match status" value="1"/>
</dbReference>
<feature type="transmembrane region" description="Helical" evidence="6">
    <location>
        <begin position="403"/>
        <end position="427"/>
    </location>
</feature>
<keyword evidence="5 6" id="KW-0472">Membrane</keyword>
<evidence type="ECO:0000313" key="8">
    <source>
        <dbReference type="Proteomes" id="UP001161247"/>
    </source>
</evidence>
<feature type="transmembrane region" description="Helical" evidence="6">
    <location>
        <begin position="181"/>
        <end position="203"/>
    </location>
</feature>
<dbReference type="GO" id="GO:0042910">
    <property type="term" value="F:xenobiotic transmembrane transporter activity"/>
    <property type="evidence" value="ECO:0007669"/>
    <property type="project" value="InterPro"/>
</dbReference>
<reference evidence="7" key="1">
    <citation type="submission" date="2023-03" db="EMBL/GenBank/DDBJ databases">
        <authorList>
            <person name="Julca I."/>
        </authorList>
    </citation>
    <scope>NUCLEOTIDE SEQUENCE</scope>
</reference>
<keyword evidence="8" id="KW-1185">Reference proteome</keyword>
<dbReference type="GO" id="GO:0015297">
    <property type="term" value="F:antiporter activity"/>
    <property type="evidence" value="ECO:0007669"/>
    <property type="project" value="InterPro"/>
</dbReference>
<dbReference type="GO" id="GO:0016020">
    <property type="term" value="C:membrane"/>
    <property type="evidence" value="ECO:0007669"/>
    <property type="project" value="UniProtKB-SubCell"/>
</dbReference>
<feature type="transmembrane region" description="Helical" evidence="6">
    <location>
        <begin position="209"/>
        <end position="229"/>
    </location>
</feature>
<sequence>MEVPLLTEEKLHRKRVLVVLTWDLFVTELKRVSYIAVPMVVVTVSQHLVRVVSMMMVGHLSELQLSGTSIATSITNVTGFSLLFGMASALETLCGQAYGAELYHKLGIYTYGAIISLILACLPISILWIFMDKLLVLMGQDHSISAEAGKYAIWLIPTLFPYAILQALMRYLQTQSLITPMLYSSVAALLFHVPVCWALVFYFKLGNAGAALAIGLSYWLNVVILFVYVKYAAAFEKTRLSFSKDSMSSIGEFFKLAVPSSVMVCVEWWTYEIVVLLSGLLPNPQLETSVLSICLLIASLHYFVPFSVGAAASTRVSNELGAGNPEAAKLAVWAVIGISMAEVIIASGVLFGCRNILGYAFSNEKEVVGYLKNVSPLVCLVLVMDGIQAVLSGVARGSGWQHIGAYVNIGAFYLVGIPVALVLGFVLHLGGTGLWIGLNAGSVTQSLLLGLITSFTNWEKQAITARGRVFDSASLPPPDGEFSKSIPLPESMTPLLNSV</sequence>
<evidence type="ECO:0000313" key="7">
    <source>
        <dbReference type="EMBL" id="CAI9110631.1"/>
    </source>
</evidence>
<dbReference type="EMBL" id="OX459123">
    <property type="protein sequence ID" value="CAI9110631.1"/>
    <property type="molecule type" value="Genomic_DNA"/>
</dbReference>
<evidence type="ECO:0000256" key="1">
    <source>
        <dbReference type="ARBA" id="ARBA00004141"/>
    </source>
</evidence>
<keyword evidence="4 6" id="KW-1133">Transmembrane helix</keyword>
<evidence type="ECO:0000256" key="6">
    <source>
        <dbReference type="RuleBase" id="RU004914"/>
    </source>
</evidence>
<dbReference type="Pfam" id="PF01554">
    <property type="entry name" value="MatE"/>
    <property type="match status" value="2"/>
</dbReference>
<comment type="similarity">
    <text evidence="2 6">Belongs to the multi antimicrobial extrusion (MATE) (TC 2.A.66.1) family.</text>
</comment>
<keyword evidence="3 6" id="KW-0812">Transmembrane</keyword>
<dbReference type="Proteomes" id="UP001161247">
    <property type="component" value="Chromosome 6"/>
</dbReference>
<evidence type="ECO:0000256" key="5">
    <source>
        <dbReference type="ARBA" id="ARBA00023136"/>
    </source>
</evidence>
<gene>
    <name evidence="7" type="ORF">OLC1_LOCUS18235</name>
</gene>
<feature type="transmembrane region" description="Helical" evidence="6">
    <location>
        <begin position="290"/>
        <end position="309"/>
    </location>
</feature>
<feature type="transmembrane region" description="Helical" evidence="6">
    <location>
        <begin position="330"/>
        <end position="350"/>
    </location>
</feature>
<dbReference type="AlphaFoldDB" id="A0AAV1DRY1"/>
<dbReference type="NCBIfam" id="TIGR00797">
    <property type="entry name" value="matE"/>
    <property type="match status" value="1"/>
</dbReference>
<dbReference type="CDD" id="cd13132">
    <property type="entry name" value="MATE_eukaryotic"/>
    <property type="match status" value="1"/>
</dbReference>
<feature type="transmembrane region" description="Helical" evidence="6">
    <location>
        <begin position="32"/>
        <end position="49"/>
    </location>
</feature>
<feature type="transmembrane region" description="Helical" evidence="6">
    <location>
        <begin position="433"/>
        <end position="458"/>
    </location>
</feature>
<proteinExistence type="inferred from homology"/>
<evidence type="ECO:0000256" key="2">
    <source>
        <dbReference type="ARBA" id="ARBA00010199"/>
    </source>
</evidence>
<feature type="transmembrane region" description="Helical" evidence="6">
    <location>
        <begin position="151"/>
        <end position="169"/>
    </location>
</feature>
<feature type="transmembrane region" description="Helical" evidence="6">
    <location>
        <begin position="106"/>
        <end position="131"/>
    </location>
</feature>
<feature type="transmembrane region" description="Helical" evidence="6">
    <location>
        <begin position="69"/>
        <end position="94"/>
    </location>
</feature>
<comment type="subcellular location">
    <subcellularLocation>
        <location evidence="1">Membrane</location>
        <topology evidence="1">Multi-pass membrane protein</topology>
    </subcellularLocation>
</comment>
<name>A0AAV1DRY1_OLDCO</name>
<dbReference type="InterPro" id="IPR045069">
    <property type="entry name" value="MATE_euk"/>
</dbReference>
<dbReference type="InterPro" id="IPR002528">
    <property type="entry name" value="MATE_fam"/>
</dbReference>
<organism evidence="7 8">
    <name type="scientific">Oldenlandia corymbosa var. corymbosa</name>
    <dbReference type="NCBI Taxonomy" id="529605"/>
    <lineage>
        <taxon>Eukaryota</taxon>
        <taxon>Viridiplantae</taxon>
        <taxon>Streptophyta</taxon>
        <taxon>Embryophyta</taxon>
        <taxon>Tracheophyta</taxon>
        <taxon>Spermatophyta</taxon>
        <taxon>Magnoliopsida</taxon>
        <taxon>eudicotyledons</taxon>
        <taxon>Gunneridae</taxon>
        <taxon>Pentapetalae</taxon>
        <taxon>asterids</taxon>
        <taxon>lamiids</taxon>
        <taxon>Gentianales</taxon>
        <taxon>Rubiaceae</taxon>
        <taxon>Rubioideae</taxon>
        <taxon>Spermacoceae</taxon>
        <taxon>Hedyotis-Oldenlandia complex</taxon>
        <taxon>Oldenlandia</taxon>
    </lineage>
</organism>
<evidence type="ECO:0000256" key="3">
    <source>
        <dbReference type="ARBA" id="ARBA00022692"/>
    </source>
</evidence>
<protein>
    <recommendedName>
        <fullName evidence="6">Protein DETOXIFICATION</fullName>
    </recommendedName>
    <alternativeName>
        <fullName evidence="6">Multidrug and toxic compound extrusion protein</fullName>
    </alternativeName>
</protein>
<accession>A0AAV1DRY1</accession>
<evidence type="ECO:0000256" key="4">
    <source>
        <dbReference type="ARBA" id="ARBA00022989"/>
    </source>
</evidence>